<accession>A0A1E1W8N9</accession>
<reference evidence="1" key="1">
    <citation type="submission" date="2015-09" db="EMBL/GenBank/DDBJ databases">
        <title>De novo assembly of Pectinophora gossypiella (Pink Bollworm) gut transcriptome.</title>
        <authorList>
            <person name="Tassone E.E."/>
        </authorList>
    </citation>
    <scope>NUCLEOTIDE SEQUENCE</scope>
</reference>
<dbReference type="EMBL" id="GDQN01007711">
    <property type="protein sequence ID" value="JAT83343.1"/>
    <property type="molecule type" value="Transcribed_RNA"/>
</dbReference>
<feature type="non-terminal residue" evidence="1">
    <location>
        <position position="1"/>
    </location>
</feature>
<protein>
    <submittedName>
        <fullName evidence="1">Uncharacterized protein</fullName>
    </submittedName>
</protein>
<dbReference type="AlphaFoldDB" id="A0A1E1W8N9"/>
<sequence length="108" mass="11661">AHRRRTPQPRVRCCSRHSENRCTIRNRHPPTIPLLLRSPLQCEVASDVRMLVRGHVERGEERQADDVGDGADQLGAAGGPAATAARVAGARRRCHAAAPAAAFPYAHG</sequence>
<organism evidence="1">
    <name type="scientific">Pectinophora gossypiella</name>
    <name type="common">Cotton pink bollworm</name>
    <name type="synonym">Depressaria gossypiella</name>
    <dbReference type="NCBI Taxonomy" id="13191"/>
    <lineage>
        <taxon>Eukaryota</taxon>
        <taxon>Metazoa</taxon>
        <taxon>Ecdysozoa</taxon>
        <taxon>Arthropoda</taxon>
        <taxon>Hexapoda</taxon>
        <taxon>Insecta</taxon>
        <taxon>Pterygota</taxon>
        <taxon>Neoptera</taxon>
        <taxon>Endopterygota</taxon>
        <taxon>Lepidoptera</taxon>
        <taxon>Glossata</taxon>
        <taxon>Ditrysia</taxon>
        <taxon>Gelechioidea</taxon>
        <taxon>Gelechiidae</taxon>
        <taxon>Apatetrinae</taxon>
        <taxon>Pectinophora</taxon>
    </lineage>
</organism>
<proteinExistence type="predicted"/>
<gene>
    <name evidence="1" type="ORF">g.12491</name>
</gene>
<evidence type="ECO:0000313" key="1">
    <source>
        <dbReference type="EMBL" id="JAT83343.1"/>
    </source>
</evidence>
<name>A0A1E1W8N9_PECGO</name>